<dbReference type="Gene3D" id="1.10.10.1320">
    <property type="entry name" value="Anti-sigma factor, zinc-finger domain"/>
    <property type="match status" value="1"/>
</dbReference>
<dbReference type="EMBL" id="JACCHK010000001">
    <property type="protein sequence ID" value="NYH45726.1"/>
    <property type="molecule type" value="Genomic_DNA"/>
</dbReference>
<keyword evidence="1" id="KW-0805">Transcription regulation</keyword>
<dbReference type="Pfam" id="PF13490">
    <property type="entry name" value="zf-HC2"/>
    <property type="match status" value="1"/>
</dbReference>
<feature type="domain" description="Putative zinc-finger" evidence="5">
    <location>
        <begin position="10"/>
        <end position="35"/>
    </location>
</feature>
<accession>A0A7Y9X5S0</accession>
<evidence type="ECO:0000313" key="6">
    <source>
        <dbReference type="EMBL" id="NYH45726.1"/>
    </source>
</evidence>
<dbReference type="Proteomes" id="UP000523545">
    <property type="component" value="Unassembled WGS sequence"/>
</dbReference>
<keyword evidence="2" id="KW-0804">Transcription</keyword>
<keyword evidence="4" id="KW-0812">Transmembrane</keyword>
<evidence type="ECO:0000256" key="1">
    <source>
        <dbReference type="ARBA" id="ARBA00023015"/>
    </source>
</evidence>
<keyword evidence="7" id="KW-1185">Reference proteome</keyword>
<sequence>MSRPDHMDVAAYALGVLDEQDTERFEEHLATCWACAAELETMVPVVGLLSDIDGETMMALEQTATDPALLNRTLGAVRADRRRTRFRQMLATAAAVVVFGGLTGYGFVSVTESGSTPVAGPTSNAPIDPQTSGPTAPPSGPGVGGTEEEGDQVDATDPTTGVQTTVFLVKREYGTRINFSLRKLPGPRVCRLVVVRKNADPEVISTWSVPEGGYGTNTRPQGLELSASTSALVSDIKQLQVQSVDANGVASPLVTVPM</sequence>
<feature type="transmembrane region" description="Helical" evidence="4">
    <location>
        <begin position="89"/>
        <end position="108"/>
    </location>
</feature>
<dbReference type="InterPro" id="IPR041916">
    <property type="entry name" value="Anti_sigma_zinc_sf"/>
</dbReference>
<gene>
    <name evidence="6" type="ORF">HNR22_005453</name>
</gene>
<dbReference type="AlphaFoldDB" id="A0A7Y9X5S0"/>
<evidence type="ECO:0000256" key="2">
    <source>
        <dbReference type="ARBA" id="ARBA00023163"/>
    </source>
</evidence>
<name>A0A7Y9X5S0_9ACTN</name>
<proteinExistence type="predicted"/>
<evidence type="ECO:0000256" key="4">
    <source>
        <dbReference type="SAM" id="Phobius"/>
    </source>
</evidence>
<keyword evidence="4" id="KW-1133">Transmembrane helix</keyword>
<keyword evidence="4" id="KW-0472">Membrane</keyword>
<feature type="compositionally biased region" description="Polar residues" evidence="3">
    <location>
        <begin position="115"/>
        <end position="125"/>
    </location>
</feature>
<dbReference type="RefSeq" id="WP_179782750.1">
    <property type="nucleotide sequence ID" value="NZ_JACCHK010000001.1"/>
</dbReference>
<evidence type="ECO:0000313" key="7">
    <source>
        <dbReference type="Proteomes" id="UP000523545"/>
    </source>
</evidence>
<organism evidence="6 7">
    <name type="scientific">Micromonospora jinlongensis</name>
    <dbReference type="NCBI Taxonomy" id="1287877"/>
    <lineage>
        <taxon>Bacteria</taxon>
        <taxon>Bacillati</taxon>
        <taxon>Actinomycetota</taxon>
        <taxon>Actinomycetes</taxon>
        <taxon>Micromonosporales</taxon>
        <taxon>Micromonosporaceae</taxon>
        <taxon>Micromonospora</taxon>
    </lineage>
</organism>
<feature type="region of interest" description="Disordered" evidence="3">
    <location>
        <begin position="115"/>
        <end position="158"/>
    </location>
</feature>
<dbReference type="InterPro" id="IPR027383">
    <property type="entry name" value="Znf_put"/>
</dbReference>
<evidence type="ECO:0000256" key="3">
    <source>
        <dbReference type="SAM" id="MobiDB-lite"/>
    </source>
</evidence>
<reference evidence="6 7" key="1">
    <citation type="submission" date="2020-07" db="EMBL/GenBank/DDBJ databases">
        <title>Sequencing the genomes of 1000 actinobacteria strains.</title>
        <authorList>
            <person name="Klenk H.-P."/>
        </authorList>
    </citation>
    <scope>NUCLEOTIDE SEQUENCE [LARGE SCALE GENOMIC DNA]</scope>
    <source>
        <strain evidence="6 7">DSM 45876</strain>
    </source>
</reference>
<evidence type="ECO:0000259" key="5">
    <source>
        <dbReference type="Pfam" id="PF13490"/>
    </source>
</evidence>
<comment type="caution">
    <text evidence="6">The sequence shown here is derived from an EMBL/GenBank/DDBJ whole genome shotgun (WGS) entry which is preliminary data.</text>
</comment>
<protein>
    <recommendedName>
        <fullName evidence="5">Putative zinc-finger domain-containing protein</fullName>
    </recommendedName>
</protein>